<evidence type="ECO:0000313" key="7">
    <source>
        <dbReference type="Proteomes" id="UP000380386"/>
    </source>
</evidence>
<dbReference type="OrthoDB" id="9814833at2"/>
<evidence type="ECO:0000256" key="4">
    <source>
        <dbReference type="ARBA" id="ARBA00023163"/>
    </source>
</evidence>
<dbReference type="Proteomes" id="UP000380386">
    <property type="component" value="Unassembled WGS sequence"/>
</dbReference>
<dbReference type="GO" id="GO:0003677">
    <property type="term" value="F:DNA binding"/>
    <property type="evidence" value="ECO:0007669"/>
    <property type="project" value="UniProtKB-KW"/>
</dbReference>
<proteinExistence type="predicted"/>
<comment type="caution">
    <text evidence="6">The sequence shown here is derived from an EMBL/GenBank/DDBJ whole genome shotgun (WGS) entry which is preliminary data.</text>
</comment>
<name>A0A5P0ZG77_9LACO</name>
<dbReference type="InterPro" id="IPR000551">
    <property type="entry name" value="MerR-type_HTH_dom"/>
</dbReference>
<dbReference type="GO" id="GO:0003700">
    <property type="term" value="F:DNA-binding transcription factor activity"/>
    <property type="evidence" value="ECO:0007669"/>
    <property type="project" value="InterPro"/>
</dbReference>
<dbReference type="Gene3D" id="1.10.1660.10">
    <property type="match status" value="1"/>
</dbReference>
<accession>A0A5P0ZG77</accession>
<evidence type="ECO:0000256" key="2">
    <source>
        <dbReference type="ARBA" id="ARBA00023015"/>
    </source>
</evidence>
<reference evidence="6 7" key="1">
    <citation type="journal article" date="2019" name="Syst. Appl. Microbiol.">
        <title>Polyphasic characterization of two novel Lactobacillus spp. isolated from blown salami packages: Description of Lactobacillus halodurans sp. nov. and Lactobacillus salsicarnum sp. nov.</title>
        <authorList>
            <person name="Schuster J.A."/>
            <person name="Klingl A."/>
            <person name="Vogel R.F."/>
            <person name="Ehrmann M.A."/>
        </authorList>
    </citation>
    <scope>NUCLEOTIDE SEQUENCE [LARGE SCALE GENOMIC DNA]</scope>
    <source>
        <strain evidence="6 7">TMW 1.2118</strain>
    </source>
</reference>
<dbReference type="PANTHER" id="PTHR30204:SF69">
    <property type="entry name" value="MERR-FAMILY TRANSCRIPTIONAL REGULATOR"/>
    <property type="match status" value="1"/>
</dbReference>
<dbReference type="Pfam" id="PF13411">
    <property type="entry name" value="MerR_1"/>
    <property type="match status" value="1"/>
</dbReference>
<keyword evidence="2" id="KW-0805">Transcription regulation</keyword>
<evidence type="ECO:0000259" key="5">
    <source>
        <dbReference type="PROSITE" id="PS50937"/>
    </source>
</evidence>
<sequence length="273" mass="31221">MLKISEMAKLASTTRRTLIYYDEQGLFSPAEKTDASYRYYEYNQLYDLMFILGLRKLGMSVEEIREIKNSQETTSDKLLGAQERVSTKIHELEHIQTVIDQRLEQKPVDKNVALYQPMIKKDFDKFFWCSRQTVSCTEEEIAELFAEFYKQLDSLAVMDTGDSGFLTDLPVTNPTGYADAGFRILKETIVDSKQVFIPVMKKDGGNYISIYVENTGEGIVHGLKMLNSYCIENHIQTDNHLWQMDYGNDHNKVGAAKIGKLEYSIVGGLNLKS</sequence>
<dbReference type="InterPro" id="IPR047057">
    <property type="entry name" value="MerR_fam"/>
</dbReference>
<dbReference type="AlphaFoldDB" id="A0A5P0ZG77"/>
<keyword evidence="1" id="KW-0678">Repressor</keyword>
<keyword evidence="4" id="KW-0804">Transcription</keyword>
<evidence type="ECO:0000256" key="1">
    <source>
        <dbReference type="ARBA" id="ARBA00022491"/>
    </source>
</evidence>
<dbReference type="SUPFAM" id="SSF46955">
    <property type="entry name" value="Putative DNA-binding domain"/>
    <property type="match status" value="1"/>
</dbReference>
<dbReference type="PANTHER" id="PTHR30204">
    <property type="entry name" value="REDOX-CYCLING DRUG-SENSING TRANSCRIPTIONAL ACTIVATOR SOXR"/>
    <property type="match status" value="1"/>
</dbReference>
<evidence type="ECO:0000256" key="3">
    <source>
        <dbReference type="ARBA" id="ARBA00023125"/>
    </source>
</evidence>
<dbReference type="InterPro" id="IPR009061">
    <property type="entry name" value="DNA-bd_dom_put_sf"/>
</dbReference>
<gene>
    <name evidence="6" type="ORF">FHL02_03005</name>
</gene>
<dbReference type="SMART" id="SM00422">
    <property type="entry name" value="HTH_MERR"/>
    <property type="match status" value="1"/>
</dbReference>
<evidence type="ECO:0000313" key="6">
    <source>
        <dbReference type="EMBL" id="MQS51985.1"/>
    </source>
</evidence>
<organism evidence="6 7">
    <name type="scientific">Companilactobacillus mishanensis</name>
    <dbReference type="NCBI Taxonomy" id="2486008"/>
    <lineage>
        <taxon>Bacteria</taxon>
        <taxon>Bacillati</taxon>
        <taxon>Bacillota</taxon>
        <taxon>Bacilli</taxon>
        <taxon>Lactobacillales</taxon>
        <taxon>Lactobacillaceae</taxon>
        <taxon>Companilactobacillus</taxon>
    </lineage>
</organism>
<dbReference type="EMBL" id="VDFM01000002">
    <property type="protein sequence ID" value="MQS51985.1"/>
    <property type="molecule type" value="Genomic_DNA"/>
</dbReference>
<dbReference type="RefSeq" id="WP_153382226.1">
    <property type="nucleotide sequence ID" value="NZ_VDFM01000002.1"/>
</dbReference>
<keyword evidence="3" id="KW-0238">DNA-binding</keyword>
<feature type="domain" description="HTH merR-type" evidence="5">
    <location>
        <begin position="1"/>
        <end position="70"/>
    </location>
</feature>
<dbReference type="PROSITE" id="PS50937">
    <property type="entry name" value="HTH_MERR_2"/>
    <property type="match status" value="1"/>
</dbReference>
<protein>
    <submittedName>
        <fullName evidence="6">MerR family transcriptional regulator</fullName>
    </submittedName>
</protein>